<comment type="caution">
    <text evidence="1">The sequence shown here is derived from an EMBL/GenBank/DDBJ whole genome shotgun (WGS) entry which is preliminary data.</text>
</comment>
<evidence type="ECO:0000313" key="1">
    <source>
        <dbReference type="EMBL" id="CAH6720026.1"/>
    </source>
</evidence>
<proteinExistence type="predicted"/>
<reference evidence="1" key="1">
    <citation type="submission" date="2022-06" db="EMBL/GenBank/DDBJ databases">
        <authorList>
            <person name="Legras J.-L."/>
            <person name="Devillers H."/>
            <person name="Grondin C."/>
        </authorList>
    </citation>
    <scope>NUCLEOTIDE SEQUENCE</scope>
    <source>
        <strain evidence="1">CLIB 1444</strain>
    </source>
</reference>
<gene>
    <name evidence="1" type="ORF">CLIB1444_03S02762</name>
</gene>
<dbReference type="Proteomes" id="UP001152531">
    <property type="component" value="Unassembled WGS sequence"/>
</dbReference>
<evidence type="ECO:0000313" key="2">
    <source>
        <dbReference type="Proteomes" id="UP001152531"/>
    </source>
</evidence>
<sequence>MSPSVVSPTLKTTTTSKLITLAAGCFWGVEKVFQKQFAGKGLVDVKVGYANGKPNIGDVNYRQVCTGETEFAESIQIAYEPSTLKLDDIIDIFFRMHDPTTLNSQGADIGTQYRSVIMTHNDEDLTVVTAVQERIQKTFYPNHKIVTYVEPIKVWYDAEDYHQKYLQKNPTGYECANHFIRTEPKK</sequence>
<organism evidence="1 2">
    <name type="scientific">[Candida] jaroonii</name>
    <dbReference type="NCBI Taxonomy" id="467808"/>
    <lineage>
        <taxon>Eukaryota</taxon>
        <taxon>Fungi</taxon>
        <taxon>Dikarya</taxon>
        <taxon>Ascomycota</taxon>
        <taxon>Saccharomycotina</taxon>
        <taxon>Pichiomycetes</taxon>
        <taxon>Debaryomycetaceae</taxon>
        <taxon>Yamadazyma</taxon>
    </lineage>
</organism>
<name>A0ACA9Y4W9_9ASCO</name>
<dbReference type="EMBL" id="CALSDN010000003">
    <property type="protein sequence ID" value="CAH6720026.1"/>
    <property type="molecule type" value="Genomic_DNA"/>
</dbReference>
<protein>
    <submittedName>
        <fullName evidence="1">Peptide methionine sulfoxide reductase</fullName>
    </submittedName>
</protein>
<keyword evidence="2" id="KW-1185">Reference proteome</keyword>
<accession>A0ACA9Y4W9</accession>